<evidence type="ECO:0000313" key="1">
    <source>
        <dbReference type="EMBL" id="BDW93372.1"/>
    </source>
</evidence>
<name>A0AA48HFA4_9FLAO</name>
<reference evidence="1 2" key="1">
    <citation type="submission" date="2023-01" db="EMBL/GenBank/DDBJ databases">
        <title>Complete genome sequence of Muricauda aquimarina strain IFOP_LL357.</title>
        <authorList>
            <person name="Gajardo G."/>
            <person name="Ueki S."/>
            <person name="Maruyama F."/>
        </authorList>
    </citation>
    <scope>NUCLEOTIDE SEQUENCE [LARGE SCALE GENOMIC DNA]</scope>
    <source>
        <strain evidence="1 2">IFOP_LL357</strain>
    </source>
</reference>
<keyword evidence="2" id="KW-1185">Reference proteome</keyword>
<dbReference type="EMBL" id="AP027268">
    <property type="protein sequence ID" value="BDW93372.1"/>
    <property type="molecule type" value="Genomic_DNA"/>
</dbReference>
<gene>
    <name evidence="1" type="ORF">MACH07_22040</name>
</gene>
<organism evidence="1 2">
    <name type="scientific">Flagellimonas marinaquae</name>
    <dbReference type="NCBI Taxonomy" id="254955"/>
    <lineage>
        <taxon>Bacteria</taxon>
        <taxon>Pseudomonadati</taxon>
        <taxon>Bacteroidota</taxon>
        <taxon>Flavobacteriia</taxon>
        <taxon>Flavobacteriales</taxon>
        <taxon>Flavobacteriaceae</taxon>
        <taxon>Flagellimonas</taxon>
    </lineage>
</organism>
<proteinExistence type="predicted"/>
<evidence type="ECO:0000313" key="2">
    <source>
        <dbReference type="Proteomes" id="UP001330184"/>
    </source>
</evidence>
<dbReference type="Proteomes" id="UP001330184">
    <property type="component" value="Chromosome"/>
</dbReference>
<sequence>MTDELDVLVPELLLCQYHVTPLGGVLRVSWVFPQLFVTVGIEGVLGRVALSTSPSQLSSIPLQDSVLPGFIAELLSLQSLEFKT</sequence>
<dbReference type="AlphaFoldDB" id="A0AA48HFA4"/>
<accession>A0AA48HFA4</accession>
<protein>
    <submittedName>
        <fullName evidence="1">Uncharacterized protein</fullName>
    </submittedName>
</protein>